<dbReference type="Proteomes" id="UP000293296">
    <property type="component" value="Chromosome"/>
</dbReference>
<keyword evidence="3" id="KW-1185">Reference proteome</keyword>
<sequence length="112" mass="12329">MKRFCLACLAVALLCASLGGCVPPKPASPSMFYGNCITPMGADPCDSDMSICQVFEDVITQKWATAGACRTACNQAYNQLSYQSPDQDCGYMFWRGSDLCEQECLRQYPKNK</sequence>
<evidence type="ECO:0000313" key="2">
    <source>
        <dbReference type="EMBL" id="QAZ68737.1"/>
    </source>
</evidence>
<protein>
    <recommendedName>
        <fullName evidence="4">Lipoprotein</fullName>
    </recommendedName>
</protein>
<gene>
    <name evidence="2" type="ORF">C3Y92_16460</name>
</gene>
<evidence type="ECO:0008006" key="4">
    <source>
        <dbReference type="Google" id="ProtNLM"/>
    </source>
</evidence>
<dbReference type="OrthoDB" id="5459469at2"/>
<dbReference type="PROSITE" id="PS51257">
    <property type="entry name" value="PROKAR_LIPOPROTEIN"/>
    <property type="match status" value="1"/>
</dbReference>
<dbReference type="RefSeq" id="WP_129354476.1">
    <property type="nucleotide sequence ID" value="NZ_CP026538.1"/>
</dbReference>
<proteinExistence type="predicted"/>
<evidence type="ECO:0000256" key="1">
    <source>
        <dbReference type="SAM" id="SignalP"/>
    </source>
</evidence>
<organism evidence="2 3">
    <name type="scientific">Solidesulfovibrio carbinolicus</name>
    <dbReference type="NCBI Taxonomy" id="296842"/>
    <lineage>
        <taxon>Bacteria</taxon>
        <taxon>Pseudomonadati</taxon>
        <taxon>Thermodesulfobacteriota</taxon>
        <taxon>Desulfovibrionia</taxon>
        <taxon>Desulfovibrionales</taxon>
        <taxon>Desulfovibrionaceae</taxon>
        <taxon>Solidesulfovibrio</taxon>
    </lineage>
</organism>
<dbReference type="EMBL" id="CP026538">
    <property type="protein sequence ID" value="QAZ68737.1"/>
    <property type="molecule type" value="Genomic_DNA"/>
</dbReference>
<dbReference type="KEGG" id="dcb:C3Y92_16460"/>
<dbReference type="AlphaFoldDB" id="A0A4P6HNB2"/>
<name>A0A4P6HNB2_9BACT</name>
<feature type="signal peptide" evidence="1">
    <location>
        <begin position="1"/>
        <end position="27"/>
    </location>
</feature>
<feature type="chain" id="PRO_5020636993" description="Lipoprotein" evidence="1">
    <location>
        <begin position="28"/>
        <end position="112"/>
    </location>
</feature>
<accession>A0A4P6HNB2</accession>
<evidence type="ECO:0000313" key="3">
    <source>
        <dbReference type="Proteomes" id="UP000293296"/>
    </source>
</evidence>
<keyword evidence="1" id="KW-0732">Signal</keyword>
<reference evidence="2 3" key="1">
    <citation type="submission" date="2018-02" db="EMBL/GenBank/DDBJ databases">
        <title>Genome sequence of Desulfovibrio carbinolicus DSM 3852.</title>
        <authorList>
            <person name="Wilbanks E."/>
            <person name="Skennerton C.T."/>
            <person name="Orphan V.J."/>
        </authorList>
    </citation>
    <scope>NUCLEOTIDE SEQUENCE [LARGE SCALE GENOMIC DNA]</scope>
    <source>
        <strain evidence="2 3">DSM 3852</strain>
    </source>
</reference>